<comment type="caution">
    <text evidence="3">The sequence shown here is derived from an EMBL/GenBank/DDBJ whole genome shotgun (WGS) entry which is preliminary data.</text>
</comment>
<dbReference type="Gene3D" id="3.40.50.720">
    <property type="entry name" value="NAD(P)-binding Rossmann-like Domain"/>
    <property type="match status" value="1"/>
</dbReference>
<organism evidence="3 4">
    <name type="scientific">Crossiella cryophila</name>
    <dbReference type="NCBI Taxonomy" id="43355"/>
    <lineage>
        <taxon>Bacteria</taxon>
        <taxon>Bacillati</taxon>
        <taxon>Actinomycetota</taxon>
        <taxon>Actinomycetes</taxon>
        <taxon>Pseudonocardiales</taxon>
        <taxon>Pseudonocardiaceae</taxon>
        <taxon>Crossiella</taxon>
    </lineage>
</organism>
<dbReference type="InterPro" id="IPR001509">
    <property type="entry name" value="Epimerase_deHydtase"/>
</dbReference>
<evidence type="ECO:0000256" key="1">
    <source>
        <dbReference type="ARBA" id="ARBA00007637"/>
    </source>
</evidence>
<dbReference type="Proteomes" id="UP000533598">
    <property type="component" value="Unassembled WGS sequence"/>
</dbReference>
<protein>
    <submittedName>
        <fullName evidence="3">dTDP-6-deoxy-L-talose 4-dehydrogenase [NAD(P)+]</fullName>
        <ecNumber evidence="3">1.1.1.344</ecNumber>
    </submittedName>
</protein>
<gene>
    <name evidence="3" type="ORF">HNR67_002260</name>
</gene>
<evidence type="ECO:0000313" key="4">
    <source>
        <dbReference type="Proteomes" id="UP000533598"/>
    </source>
</evidence>
<dbReference type="AlphaFoldDB" id="A0A7W7C803"/>
<dbReference type="PANTHER" id="PTHR43000">
    <property type="entry name" value="DTDP-D-GLUCOSE 4,6-DEHYDRATASE-RELATED"/>
    <property type="match status" value="1"/>
</dbReference>
<dbReference type="Pfam" id="PF01370">
    <property type="entry name" value="Epimerase"/>
    <property type="match status" value="1"/>
</dbReference>
<dbReference type="InterPro" id="IPR036291">
    <property type="entry name" value="NAD(P)-bd_dom_sf"/>
</dbReference>
<dbReference type="RefSeq" id="WP_185002005.1">
    <property type="nucleotide sequence ID" value="NZ_BAAAUI010000016.1"/>
</dbReference>
<keyword evidence="3" id="KW-0560">Oxidoreductase</keyword>
<reference evidence="3 4" key="1">
    <citation type="submission" date="2020-08" db="EMBL/GenBank/DDBJ databases">
        <title>Sequencing the genomes of 1000 actinobacteria strains.</title>
        <authorList>
            <person name="Klenk H.-P."/>
        </authorList>
    </citation>
    <scope>NUCLEOTIDE SEQUENCE [LARGE SCALE GENOMIC DNA]</scope>
    <source>
        <strain evidence="3 4">DSM 44230</strain>
    </source>
</reference>
<sequence length="320" mass="33975">MSANGSAVVLGGTGFAGRHVCAELRRRGFDVVVVARKPPDHEPAGRFLALDLGQLSAGELARELEVIGPRVIVNAAGSSWGRTEEQMWAAVAPPTFRLLDALALLAERPRLVQLGSVLEYGQVQAGTTVGAATVARPTGAYGMAKLATTQAVLSQTRTGRLTGMVLRIANLAGPGSPEVSLLGRVAGLLLGAQGQRAVIELDPLLAHRDYVDVRDVADAVAAAALSPVSGRLVDIGRGQSFPVRTLVEMLITCSGLPAVIVERPGSAIRHSTEEWSQVDIEPAERLLGWRPHRSLTEAVEAFWHEFVQRQGKTNAKWSAV</sequence>
<dbReference type="SUPFAM" id="SSF51735">
    <property type="entry name" value="NAD(P)-binding Rossmann-fold domains"/>
    <property type="match status" value="1"/>
</dbReference>
<name>A0A7W7C803_9PSEU</name>
<comment type="similarity">
    <text evidence="1">Belongs to the NAD(P)-dependent epimerase/dehydratase family.</text>
</comment>
<dbReference type="GO" id="GO:0016491">
    <property type="term" value="F:oxidoreductase activity"/>
    <property type="evidence" value="ECO:0007669"/>
    <property type="project" value="UniProtKB-KW"/>
</dbReference>
<dbReference type="EC" id="1.1.1.344" evidence="3"/>
<evidence type="ECO:0000313" key="3">
    <source>
        <dbReference type="EMBL" id="MBB4676142.1"/>
    </source>
</evidence>
<dbReference type="Gene3D" id="3.90.25.10">
    <property type="entry name" value="UDP-galactose 4-epimerase, domain 1"/>
    <property type="match status" value="1"/>
</dbReference>
<keyword evidence="4" id="KW-1185">Reference proteome</keyword>
<feature type="domain" description="NAD-dependent epimerase/dehydratase" evidence="2">
    <location>
        <begin position="8"/>
        <end position="233"/>
    </location>
</feature>
<dbReference type="EMBL" id="JACHMH010000001">
    <property type="protein sequence ID" value="MBB4676142.1"/>
    <property type="molecule type" value="Genomic_DNA"/>
</dbReference>
<accession>A0A7W7C803</accession>
<evidence type="ECO:0000259" key="2">
    <source>
        <dbReference type="Pfam" id="PF01370"/>
    </source>
</evidence>
<proteinExistence type="inferred from homology"/>